<proteinExistence type="predicted"/>
<feature type="region of interest" description="Disordered" evidence="1">
    <location>
        <begin position="1"/>
        <end position="56"/>
    </location>
</feature>
<accession>A0A8K0DG11</accession>
<organism evidence="2 3">
    <name type="scientific">Ignelater luminosus</name>
    <name type="common">Cucubano</name>
    <name type="synonym">Pyrophorus luminosus</name>
    <dbReference type="NCBI Taxonomy" id="2038154"/>
    <lineage>
        <taxon>Eukaryota</taxon>
        <taxon>Metazoa</taxon>
        <taxon>Ecdysozoa</taxon>
        <taxon>Arthropoda</taxon>
        <taxon>Hexapoda</taxon>
        <taxon>Insecta</taxon>
        <taxon>Pterygota</taxon>
        <taxon>Neoptera</taxon>
        <taxon>Endopterygota</taxon>
        <taxon>Coleoptera</taxon>
        <taxon>Polyphaga</taxon>
        <taxon>Elateriformia</taxon>
        <taxon>Elateroidea</taxon>
        <taxon>Elateridae</taxon>
        <taxon>Agrypninae</taxon>
        <taxon>Pyrophorini</taxon>
        <taxon>Ignelater</taxon>
    </lineage>
</organism>
<reference evidence="2" key="1">
    <citation type="submission" date="2019-08" db="EMBL/GenBank/DDBJ databases">
        <title>The genome of the North American firefly Photinus pyralis.</title>
        <authorList>
            <consortium name="Photinus pyralis genome working group"/>
            <person name="Fallon T.R."/>
            <person name="Sander Lower S.E."/>
            <person name="Weng J.-K."/>
        </authorList>
    </citation>
    <scope>NUCLEOTIDE SEQUENCE</scope>
    <source>
        <strain evidence="2">TRF0915ILg1</strain>
        <tissue evidence="2">Whole body</tissue>
    </source>
</reference>
<dbReference type="PANTHER" id="PTHR10773">
    <property type="entry name" value="DNA-DIRECTED RNA POLYMERASES I, II, AND III SUBUNIT RPABC2"/>
    <property type="match status" value="1"/>
</dbReference>
<feature type="compositionally biased region" description="Low complexity" evidence="1">
    <location>
        <begin position="22"/>
        <end position="40"/>
    </location>
</feature>
<evidence type="ECO:0000313" key="3">
    <source>
        <dbReference type="Proteomes" id="UP000801492"/>
    </source>
</evidence>
<protein>
    <submittedName>
        <fullName evidence="2">Uncharacterized protein</fullName>
    </submittedName>
</protein>
<feature type="compositionally biased region" description="Polar residues" evidence="1">
    <location>
        <begin position="1"/>
        <end position="12"/>
    </location>
</feature>
<keyword evidence="3" id="KW-1185">Reference proteome</keyword>
<dbReference type="AlphaFoldDB" id="A0A8K0DG11"/>
<dbReference type="Proteomes" id="UP000801492">
    <property type="component" value="Unassembled WGS sequence"/>
</dbReference>
<feature type="non-terminal residue" evidence="2">
    <location>
        <position position="1"/>
    </location>
</feature>
<evidence type="ECO:0000256" key="1">
    <source>
        <dbReference type="SAM" id="MobiDB-lite"/>
    </source>
</evidence>
<gene>
    <name evidence="2" type="ORF">ILUMI_02702</name>
</gene>
<name>A0A8K0DG11_IGNLU</name>
<evidence type="ECO:0000313" key="2">
    <source>
        <dbReference type="EMBL" id="KAF2903484.1"/>
    </source>
</evidence>
<dbReference type="EMBL" id="VTPC01001017">
    <property type="protein sequence ID" value="KAF2903484.1"/>
    <property type="molecule type" value="Genomic_DNA"/>
</dbReference>
<dbReference type="PANTHER" id="PTHR10773:SF19">
    <property type="match status" value="1"/>
</dbReference>
<comment type="caution">
    <text evidence="2">The sequence shown here is derived from an EMBL/GenBank/DDBJ whole genome shotgun (WGS) entry which is preliminary data.</text>
</comment>
<sequence>MDENNQSGSSESIFDYSEVDPTYYSSTDSSSNTENINDNDQAVKRKSRKRLRNQSTQNIIKRLKDSGHKYRMYRGKGPEVQQKRIGNPCTCKLKCFENMPADVRKSIFTKFWAYADYNIQNVYLSDCIRRSETKNDLLCKNALISVHGTGRSKLEKIVTKLREGQDGSLDGRARHEKHIKKYTREDIQNVNNFAELLPKYESHYRRNKSPNMEYSIQWVYDEYQRKCGLLQDEYVVRGLNTELSKRLEMETDELEPIENEWRELEIAIIESPNIWLGSTDVKKKEE</sequence>
<dbReference type="OrthoDB" id="6911386at2759"/>